<dbReference type="RefSeq" id="XP_022838228.1">
    <property type="nucleotide sequence ID" value="XM_022985341.1"/>
</dbReference>
<gene>
    <name evidence="8" type="ORF">OT_ostta01g02960</name>
</gene>
<dbReference type="SUPFAM" id="SSF53178">
    <property type="entry name" value="Peptidyl-tRNA hydrolase-like"/>
    <property type="match status" value="1"/>
</dbReference>
<dbReference type="InterPro" id="IPR001328">
    <property type="entry name" value="Pept_tRNA_hydro"/>
</dbReference>
<comment type="similarity">
    <text evidence="5 6">Belongs to the PTH family.</text>
</comment>
<reference evidence="8 9" key="2">
    <citation type="journal article" date="2014" name="BMC Genomics">
        <title>An improved genome of the model marine alga Ostreococcus tauri unfolds by assessing Illumina de novo assemblies.</title>
        <authorList>
            <person name="Blanc-Mathieu R."/>
            <person name="Verhelst B."/>
            <person name="Derelle E."/>
            <person name="Rombauts S."/>
            <person name="Bouget F.Y."/>
            <person name="Carre I."/>
            <person name="Chateau A."/>
            <person name="Eyre-Walker A."/>
            <person name="Grimsley N."/>
            <person name="Moreau H."/>
            <person name="Piegu B."/>
            <person name="Rivals E."/>
            <person name="Schackwitz W."/>
            <person name="Van de Peer Y."/>
            <person name="Piganeau G."/>
        </authorList>
    </citation>
    <scope>NUCLEOTIDE SEQUENCE [LARGE SCALE GENOMIC DNA]</scope>
    <source>
        <strain evidence="9">OTTH 0595 / CCAP 157/2 / RCC745</strain>
    </source>
</reference>
<evidence type="ECO:0000313" key="9">
    <source>
        <dbReference type="Proteomes" id="UP000009170"/>
    </source>
</evidence>
<proteinExistence type="inferred from homology"/>
<keyword evidence="3 8" id="KW-0378">Hydrolase</keyword>
<dbReference type="KEGG" id="ota:OT_ostta01g02960"/>
<comment type="caution">
    <text evidence="8">The sequence shown here is derived from an EMBL/GenBank/DDBJ whole genome shotgun (WGS) entry which is preliminary data.</text>
</comment>
<evidence type="ECO:0000256" key="1">
    <source>
        <dbReference type="ARBA" id="ARBA00013260"/>
    </source>
</evidence>
<sequence length="287" mass="31201">MVRAPARVIGSVSRRARGVRTSADEASRDGDGAWAVFGLGNPGKKFDGTKHNVGFDVIDVLASALGVEVTAKKHAALVGTWASGDARAVLVKPQTFMNLSGKSVRAIMRAHKIPKSRVVIVYDDLETNLGEIRLKVSGTHGGHNGIRSIIDDAMGGARDFARVKVGIGRPKSDDVPVYEYVLSKFDVDDADKMRDAVADAVEAVRAVLTENRFEDVMMRVNTKFAPKKVKPPKKPKAPKERVFVTATVDENEHVELTLDVRPTNHAHQKKPQQPRQEELAESAAGPK</sequence>
<dbReference type="PROSITE" id="PS01195">
    <property type="entry name" value="PEPT_TRNA_HYDROL_1"/>
    <property type="match status" value="1"/>
</dbReference>
<keyword evidence="4" id="KW-0694">RNA-binding</keyword>
<evidence type="ECO:0000256" key="7">
    <source>
        <dbReference type="SAM" id="MobiDB-lite"/>
    </source>
</evidence>
<dbReference type="NCBIfam" id="TIGR00447">
    <property type="entry name" value="pth"/>
    <property type="match status" value="1"/>
</dbReference>
<dbReference type="GeneID" id="9835039"/>
<dbReference type="InParanoid" id="A0A090LXR4"/>
<dbReference type="GO" id="GO:0004045">
    <property type="term" value="F:peptidyl-tRNA hydrolase activity"/>
    <property type="evidence" value="ECO:0007669"/>
    <property type="project" value="UniProtKB-EC"/>
</dbReference>
<evidence type="ECO:0000256" key="2">
    <source>
        <dbReference type="ARBA" id="ARBA00022555"/>
    </source>
</evidence>
<dbReference type="FunFam" id="3.40.50.1470:FF:000001">
    <property type="entry name" value="Peptidyl-tRNA hydrolase"/>
    <property type="match status" value="1"/>
</dbReference>
<dbReference type="GO" id="GO:0000049">
    <property type="term" value="F:tRNA binding"/>
    <property type="evidence" value="ECO:0007669"/>
    <property type="project" value="UniProtKB-KW"/>
</dbReference>
<evidence type="ECO:0000256" key="6">
    <source>
        <dbReference type="RuleBase" id="RU004320"/>
    </source>
</evidence>
<dbReference type="FunCoup" id="A0A090LXR4">
    <property type="interactions" value="900"/>
</dbReference>
<accession>A0A090LXR4</accession>
<dbReference type="InterPro" id="IPR018171">
    <property type="entry name" value="Pept_tRNA_hydro_CS"/>
</dbReference>
<dbReference type="Gene3D" id="3.40.50.1470">
    <property type="entry name" value="Peptidyl-tRNA hydrolase"/>
    <property type="match status" value="1"/>
</dbReference>
<evidence type="ECO:0000256" key="4">
    <source>
        <dbReference type="ARBA" id="ARBA00022884"/>
    </source>
</evidence>
<dbReference type="InterPro" id="IPR036416">
    <property type="entry name" value="Pept_tRNA_hydro_sf"/>
</dbReference>
<dbReference type="EMBL" id="CAID01000001">
    <property type="protein sequence ID" value="CEF96670.1"/>
    <property type="molecule type" value="Genomic_DNA"/>
</dbReference>
<dbReference type="Pfam" id="PF01195">
    <property type="entry name" value="Pept_tRNA_hydro"/>
    <property type="match status" value="1"/>
</dbReference>
<protein>
    <recommendedName>
        <fullName evidence="1">peptidyl-tRNA hydrolase</fullName>
        <ecNumber evidence="1">3.1.1.29</ecNumber>
    </recommendedName>
</protein>
<reference evidence="9" key="1">
    <citation type="journal article" date="2006" name="Proc. Natl. Acad. Sci. U.S.A.">
        <title>Genome analysis of the smallest free-living eukaryote Ostreococcus tauri unveils many unique features.</title>
        <authorList>
            <person name="Derelle E."/>
            <person name="Ferraz C."/>
            <person name="Rombauts S."/>
            <person name="Rouze P."/>
            <person name="Worden A.Z."/>
            <person name="Robbens S."/>
            <person name="Partensky F."/>
            <person name="Degroeve S."/>
            <person name="Echeynie S."/>
            <person name="Cooke R."/>
            <person name="Saeys Y."/>
            <person name="Wuyts J."/>
            <person name="Jabbari K."/>
            <person name="Bowler C."/>
            <person name="Panaud O."/>
            <person name="Piegu B."/>
            <person name="Ball S.G."/>
            <person name="Ral J.-P."/>
            <person name="Bouget F.-Y."/>
            <person name="Piganeau G."/>
            <person name="De Baets B."/>
            <person name="Picard A."/>
            <person name="Delseny M."/>
            <person name="Demaille J."/>
            <person name="Van de Peer Y."/>
            <person name="Moreau H."/>
        </authorList>
    </citation>
    <scope>NUCLEOTIDE SEQUENCE [LARGE SCALE GENOMIC DNA]</scope>
    <source>
        <strain evidence="9">OTTH 0595 / CCAP 157/2 / RCC745</strain>
    </source>
</reference>
<dbReference type="EC" id="3.1.1.29" evidence="1"/>
<dbReference type="PANTHER" id="PTHR17224:SF1">
    <property type="entry name" value="PEPTIDYL-TRNA HYDROLASE"/>
    <property type="match status" value="1"/>
</dbReference>
<dbReference type="OrthoDB" id="1711136at2759"/>
<evidence type="ECO:0000256" key="3">
    <source>
        <dbReference type="ARBA" id="ARBA00022801"/>
    </source>
</evidence>
<dbReference type="CDD" id="cd00462">
    <property type="entry name" value="PTH"/>
    <property type="match status" value="1"/>
</dbReference>
<evidence type="ECO:0000256" key="5">
    <source>
        <dbReference type="ARBA" id="ARBA00038063"/>
    </source>
</evidence>
<dbReference type="Proteomes" id="UP000009170">
    <property type="component" value="Unassembled WGS sequence"/>
</dbReference>
<keyword evidence="9" id="KW-1185">Reference proteome</keyword>
<dbReference type="HAMAP" id="MF_00083">
    <property type="entry name" value="Pept_tRNA_hydro_bact"/>
    <property type="match status" value="1"/>
</dbReference>
<dbReference type="PANTHER" id="PTHR17224">
    <property type="entry name" value="PEPTIDYL-TRNA HYDROLASE"/>
    <property type="match status" value="1"/>
</dbReference>
<name>A0A090LXR4_OSTTA</name>
<feature type="region of interest" description="Disordered" evidence="7">
    <location>
        <begin position="256"/>
        <end position="287"/>
    </location>
</feature>
<dbReference type="AlphaFoldDB" id="A0A090LXR4"/>
<dbReference type="STRING" id="70448.A0A090LXR4"/>
<organism evidence="8 9">
    <name type="scientific">Ostreococcus tauri</name>
    <name type="common">Marine green alga</name>
    <dbReference type="NCBI Taxonomy" id="70448"/>
    <lineage>
        <taxon>Eukaryota</taxon>
        <taxon>Viridiplantae</taxon>
        <taxon>Chlorophyta</taxon>
        <taxon>Mamiellophyceae</taxon>
        <taxon>Mamiellales</taxon>
        <taxon>Bathycoccaceae</taxon>
        <taxon>Ostreococcus</taxon>
    </lineage>
</organism>
<evidence type="ECO:0000313" key="8">
    <source>
        <dbReference type="EMBL" id="CEF96670.1"/>
    </source>
</evidence>
<keyword evidence="2" id="KW-0820">tRNA-binding</keyword>